<evidence type="ECO:0000313" key="8">
    <source>
        <dbReference type="Proteomes" id="UP000190037"/>
    </source>
</evidence>
<dbReference type="InterPro" id="IPR036271">
    <property type="entry name" value="Tet_transcr_reg_TetR-rel_C_sf"/>
</dbReference>
<dbReference type="RefSeq" id="WP_078977182.1">
    <property type="nucleotide sequence ID" value="NZ_MWQN01000001.1"/>
</dbReference>
<name>A0A1T3P1Q6_9ACTN</name>
<evidence type="ECO:0000256" key="1">
    <source>
        <dbReference type="ARBA" id="ARBA00022491"/>
    </source>
</evidence>
<dbReference type="PRINTS" id="PR00455">
    <property type="entry name" value="HTHTETR"/>
</dbReference>
<dbReference type="InterPro" id="IPR041490">
    <property type="entry name" value="KstR2_TetR_C"/>
</dbReference>
<dbReference type="GO" id="GO:0003700">
    <property type="term" value="F:DNA-binding transcription factor activity"/>
    <property type="evidence" value="ECO:0007669"/>
    <property type="project" value="TreeGrafter"/>
</dbReference>
<dbReference type="Gene3D" id="1.10.10.60">
    <property type="entry name" value="Homeodomain-like"/>
    <property type="match status" value="1"/>
</dbReference>
<proteinExistence type="predicted"/>
<dbReference type="EMBL" id="MWQN01000001">
    <property type="protein sequence ID" value="OPC82882.1"/>
    <property type="molecule type" value="Genomic_DNA"/>
</dbReference>
<dbReference type="PANTHER" id="PTHR30055:SF175">
    <property type="entry name" value="HTH-TYPE TRANSCRIPTIONAL REPRESSOR KSTR2"/>
    <property type="match status" value="1"/>
</dbReference>
<keyword evidence="2" id="KW-0805">Transcription regulation</keyword>
<dbReference type="PROSITE" id="PS50977">
    <property type="entry name" value="HTH_TETR_2"/>
    <property type="match status" value="1"/>
</dbReference>
<dbReference type="SUPFAM" id="SSF46689">
    <property type="entry name" value="Homeodomain-like"/>
    <property type="match status" value="1"/>
</dbReference>
<comment type="caution">
    <text evidence="7">The sequence shown here is derived from an EMBL/GenBank/DDBJ whole genome shotgun (WGS) entry which is preliminary data.</text>
</comment>
<sequence>MARRKTEPEALPRREVILSEAAALFARKGVVASTVREIADASGILAGSIYHWFGSKEDLIDEILTAAMRDLAAWYDEAFADARTSSDRLRGLVHAAFRTIEHHPDAAVMYVRDYAYLATLPRFAHLAADGMRVRDLWLNTLQEGIDSGEFRADLDPELAYRYLAYPLWLTAGWKSTIDRTLSELETQFTALVLEGVTPRN</sequence>
<dbReference type="STRING" id="159449.B4N89_19800"/>
<reference evidence="7 8" key="1">
    <citation type="submission" date="2017-03" db="EMBL/GenBank/DDBJ databases">
        <title>Draft genome sequence of Streptomyces scabrisporus NF3, endophyte isolated from Amphipterygium adstringens.</title>
        <authorList>
            <person name="Vazquez M."/>
            <person name="Ceapa C.D."/>
            <person name="Rodriguez Luna D."/>
            <person name="Sanchez Esquivel S."/>
        </authorList>
    </citation>
    <scope>NUCLEOTIDE SEQUENCE [LARGE SCALE GENOMIC DNA]</scope>
    <source>
        <strain evidence="7 8">NF3</strain>
    </source>
</reference>
<dbReference type="Proteomes" id="UP000190037">
    <property type="component" value="Unassembled WGS sequence"/>
</dbReference>
<evidence type="ECO:0000256" key="3">
    <source>
        <dbReference type="ARBA" id="ARBA00023125"/>
    </source>
</evidence>
<evidence type="ECO:0000313" key="7">
    <source>
        <dbReference type="EMBL" id="OPC82882.1"/>
    </source>
</evidence>
<dbReference type="SUPFAM" id="SSF48498">
    <property type="entry name" value="Tetracyclin repressor-like, C-terminal domain"/>
    <property type="match status" value="1"/>
</dbReference>
<gene>
    <name evidence="7" type="ORF">B4N89_19800</name>
</gene>
<dbReference type="InterPro" id="IPR001647">
    <property type="entry name" value="HTH_TetR"/>
</dbReference>
<protein>
    <recommendedName>
        <fullName evidence="6">HTH tetR-type domain-containing protein</fullName>
    </recommendedName>
</protein>
<dbReference type="GO" id="GO:0000976">
    <property type="term" value="F:transcription cis-regulatory region binding"/>
    <property type="evidence" value="ECO:0007669"/>
    <property type="project" value="TreeGrafter"/>
</dbReference>
<dbReference type="Pfam" id="PF00440">
    <property type="entry name" value="TetR_N"/>
    <property type="match status" value="1"/>
</dbReference>
<organism evidence="7 8">
    <name type="scientific">Embleya scabrispora</name>
    <dbReference type="NCBI Taxonomy" id="159449"/>
    <lineage>
        <taxon>Bacteria</taxon>
        <taxon>Bacillati</taxon>
        <taxon>Actinomycetota</taxon>
        <taxon>Actinomycetes</taxon>
        <taxon>Kitasatosporales</taxon>
        <taxon>Streptomycetaceae</taxon>
        <taxon>Embleya</taxon>
    </lineage>
</organism>
<dbReference type="InterPro" id="IPR009057">
    <property type="entry name" value="Homeodomain-like_sf"/>
</dbReference>
<dbReference type="PANTHER" id="PTHR30055">
    <property type="entry name" value="HTH-TYPE TRANSCRIPTIONAL REGULATOR RUTR"/>
    <property type="match status" value="1"/>
</dbReference>
<feature type="DNA-binding region" description="H-T-H motif" evidence="5">
    <location>
        <begin position="34"/>
        <end position="53"/>
    </location>
</feature>
<feature type="domain" description="HTH tetR-type" evidence="6">
    <location>
        <begin position="11"/>
        <end position="71"/>
    </location>
</feature>
<evidence type="ECO:0000259" key="6">
    <source>
        <dbReference type="PROSITE" id="PS50977"/>
    </source>
</evidence>
<dbReference type="OrthoDB" id="9814200at2"/>
<dbReference type="InterPro" id="IPR050109">
    <property type="entry name" value="HTH-type_TetR-like_transc_reg"/>
</dbReference>
<dbReference type="Gene3D" id="1.10.357.10">
    <property type="entry name" value="Tetracycline Repressor, domain 2"/>
    <property type="match status" value="1"/>
</dbReference>
<keyword evidence="3 5" id="KW-0238">DNA-binding</keyword>
<dbReference type="AlphaFoldDB" id="A0A1T3P1Q6"/>
<keyword evidence="1" id="KW-0678">Repressor</keyword>
<accession>A0A1T3P1Q6</accession>
<dbReference type="eggNOG" id="COG1309">
    <property type="taxonomic scope" value="Bacteria"/>
</dbReference>
<keyword evidence="4" id="KW-0804">Transcription</keyword>
<dbReference type="Pfam" id="PF17932">
    <property type="entry name" value="TetR_C_24"/>
    <property type="match status" value="1"/>
</dbReference>
<evidence type="ECO:0000256" key="4">
    <source>
        <dbReference type="ARBA" id="ARBA00023163"/>
    </source>
</evidence>
<keyword evidence="8" id="KW-1185">Reference proteome</keyword>
<evidence type="ECO:0000256" key="5">
    <source>
        <dbReference type="PROSITE-ProRule" id="PRU00335"/>
    </source>
</evidence>
<evidence type="ECO:0000256" key="2">
    <source>
        <dbReference type="ARBA" id="ARBA00023015"/>
    </source>
</evidence>